<accession>A0A8C4XIS3</accession>
<dbReference type="GO" id="GO:0006954">
    <property type="term" value="P:inflammatory response"/>
    <property type="evidence" value="ECO:0007669"/>
    <property type="project" value="UniProtKB-KW"/>
</dbReference>
<dbReference type="CDD" id="cd01671">
    <property type="entry name" value="CARD"/>
    <property type="match status" value="1"/>
</dbReference>
<keyword evidence="8" id="KW-1185">Reference proteome</keyword>
<dbReference type="InterPro" id="IPR001315">
    <property type="entry name" value="CARD"/>
</dbReference>
<feature type="domain" description="CARD" evidence="6">
    <location>
        <begin position="1"/>
        <end position="73"/>
    </location>
</feature>
<reference evidence="7" key="3">
    <citation type="submission" date="2025-09" db="UniProtKB">
        <authorList>
            <consortium name="Ensembl"/>
        </authorList>
    </citation>
    <scope>IDENTIFICATION</scope>
</reference>
<dbReference type="PROSITE" id="PS50209">
    <property type="entry name" value="CARD"/>
    <property type="match status" value="1"/>
</dbReference>
<dbReference type="GO" id="GO:0042981">
    <property type="term" value="P:regulation of apoptotic process"/>
    <property type="evidence" value="ECO:0007669"/>
    <property type="project" value="InterPro"/>
</dbReference>
<dbReference type="PANTHER" id="PTHR46985:SF2">
    <property type="entry name" value="APOPTOSIS-ASSOCIATED SPECK-LIKE PROTEIN CONTAINING A CARD"/>
    <property type="match status" value="1"/>
</dbReference>
<comment type="subcellular location">
    <subcellularLocation>
        <location evidence="1">Cytoplasm</location>
        <location evidence="1">Cytosol</location>
    </subcellularLocation>
</comment>
<evidence type="ECO:0000256" key="1">
    <source>
        <dbReference type="ARBA" id="ARBA00004514"/>
    </source>
</evidence>
<keyword evidence="3" id="KW-0399">Innate immunity</keyword>
<protein>
    <submittedName>
        <fullName evidence="7">Uncharacterized LOC114655228</fullName>
    </submittedName>
</protein>
<proteinExistence type="predicted"/>
<evidence type="ECO:0000256" key="2">
    <source>
        <dbReference type="ARBA" id="ARBA00022490"/>
    </source>
</evidence>
<evidence type="ECO:0000256" key="3">
    <source>
        <dbReference type="ARBA" id="ARBA00022588"/>
    </source>
</evidence>
<dbReference type="Ensembl" id="ENSECRT00000034712.1">
    <property type="protein sequence ID" value="ENSECRP00000033978.1"/>
    <property type="gene ID" value="ENSECRG00000022964.1"/>
</dbReference>
<gene>
    <name evidence="7" type="primary">si:dkey-10c21.1</name>
</gene>
<name>A0A8C4XIS3_ERPCA</name>
<dbReference type="InterPro" id="IPR011029">
    <property type="entry name" value="DEATH-like_dom_sf"/>
</dbReference>
<dbReference type="GO" id="GO:0045087">
    <property type="term" value="P:innate immune response"/>
    <property type="evidence" value="ECO:0007669"/>
    <property type="project" value="UniProtKB-KW"/>
</dbReference>
<dbReference type="InterPro" id="IPR051249">
    <property type="entry name" value="NLRP_Inflammasome"/>
</dbReference>
<dbReference type="GeneID" id="114655228"/>
<sequence>MQTLRKHKVDLIEWLSGDPQLVLQHVQCQALVTDREYRRLRSIQDPERRVIDLLDTLLSKGDAHCQQFIALLRGLQDTYPQLQAWFGQLGITGAPAALGCSPWAAPPDHEAKARQADAMVSDKKHFLRTQREVLIQGVKQVAQLADRLHVTLHPEALEEVLCEKTPQSQMRRLLDFVTSDLLATEVFRALCVVEANLMWEILQL</sequence>
<evidence type="ECO:0000256" key="4">
    <source>
        <dbReference type="ARBA" id="ARBA00022859"/>
    </source>
</evidence>
<dbReference type="OrthoDB" id="9931598at2759"/>
<reference evidence="7" key="2">
    <citation type="submission" date="2025-08" db="UniProtKB">
        <authorList>
            <consortium name="Ensembl"/>
        </authorList>
    </citation>
    <scope>IDENTIFICATION</scope>
</reference>
<dbReference type="Pfam" id="PF00619">
    <property type="entry name" value="CARD"/>
    <property type="match status" value="2"/>
</dbReference>
<evidence type="ECO:0000313" key="7">
    <source>
        <dbReference type="Ensembl" id="ENSECRP00000033978.1"/>
    </source>
</evidence>
<dbReference type="PANTHER" id="PTHR46985">
    <property type="entry name" value="NACHT, LRR AND PYD DOMAINS-CONTAINING PROTEIN 1"/>
    <property type="match status" value="1"/>
</dbReference>
<dbReference type="AlphaFoldDB" id="A0A8C4XIS3"/>
<keyword evidence="5" id="KW-0395">Inflammatory response</keyword>
<evidence type="ECO:0000256" key="5">
    <source>
        <dbReference type="ARBA" id="ARBA00023198"/>
    </source>
</evidence>
<organism evidence="7 8">
    <name type="scientific">Erpetoichthys calabaricus</name>
    <name type="common">Rope fish</name>
    <name type="synonym">Calamoichthys calabaricus</name>
    <dbReference type="NCBI Taxonomy" id="27687"/>
    <lineage>
        <taxon>Eukaryota</taxon>
        <taxon>Metazoa</taxon>
        <taxon>Chordata</taxon>
        <taxon>Craniata</taxon>
        <taxon>Vertebrata</taxon>
        <taxon>Euteleostomi</taxon>
        <taxon>Actinopterygii</taxon>
        <taxon>Polypteriformes</taxon>
        <taxon>Polypteridae</taxon>
        <taxon>Erpetoichthys</taxon>
    </lineage>
</organism>
<dbReference type="GeneTree" id="ENSGT01060000248762"/>
<dbReference type="GO" id="GO:0005829">
    <property type="term" value="C:cytosol"/>
    <property type="evidence" value="ECO:0007669"/>
    <property type="project" value="UniProtKB-SubCell"/>
</dbReference>
<dbReference type="Gene3D" id="1.10.533.10">
    <property type="entry name" value="Death Domain, Fas"/>
    <property type="match status" value="2"/>
</dbReference>
<reference evidence="7" key="1">
    <citation type="submission" date="2021-06" db="EMBL/GenBank/DDBJ databases">
        <authorList>
            <consortium name="Wellcome Sanger Institute Data Sharing"/>
        </authorList>
    </citation>
    <scope>NUCLEOTIDE SEQUENCE [LARGE SCALE GENOMIC DNA]</scope>
</reference>
<dbReference type="Proteomes" id="UP000694620">
    <property type="component" value="Chromosome 8"/>
</dbReference>
<keyword evidence="2" id="KW-0963">Cytoplasm</keyword>
<keyword evidence="4" id="KW-0391">Immunity</keyword>
<dbReference type="RefSeq" id="XP_051786217.1">
    <property type="nucleotide sequence ID" value="XM_051930257.1"/>
</dbReference>
<dbReference type="SUPFAM" id="SSF47986">
    <property type="entry name" value="DEATH domain"/>
    <property type="match status" value="2"/>
</dbReference>
<evidence type="ECO:0000313" key="8">
    <source>
        <dbReference type="Proteomes" id="UP000694620"/>
    </source>
</evidence>
<evidence type="ECO:0000259" key="6">
    <source>
        <dbReference type="PROSITE" id="PS50209"/>
    </source>
</evidence>